<evidence type="ECO:0000313" key="3">
    <source>
        <dbReference type="Proteomes" id="UP000193642"/>
    </source>
</evidence>
<feature type="region of interest" description="Disordered" evidence="1">
    <location>
        <begin position="97"/>
        <end position="173"/>
    </location>
</feature>
<dbReference type="AlphaFoldDB" id="A0A1Y2CX52"/>
<feature type="region of interest" description="Disordered" evidence="1">
    <location>
        <begin position="277"/>
        <end position="296"/>
    </location>
</feature>
<sequence length="367" mass="40735">MTQHKSKWEERLQTRLRGQKTVGVKQRNFTLVGAKKPSSGHASVSVSPSNNQVKTEEPKTPDNAERKRTRNSYKTSGTTPIVKFKFGGDVETNFISEEPTVVHQSDSASAPHDTKQLDNQPPNPTIIEGNTKGKRGSKRKKFGTSFDEADKPPPKRTRKPKTPKKPPAEVVTKIEAKAVEEDVKEEVKEGPIDSQEVVSATSKDTHILAITSFTSSDPQQHILRKEDIPIDNSLPHPTMTQEVKESKSLEPLKPTKLLNLPSKSRKLPPKAKIAISTHVQKPASSPPKPIDPPVPTTTIKQEPEFYPDYLNPAPRYENAVTLKCGALETTLDVDVLILKVKESLEAAERDGRNTRFLRQSVLDSLFS</sequence>
<evidence type="ECO:0000256" key="1">
    <source>
        <dbReference type="SAM" id="MobiDB-lite"/>
    </source>
</evidence>
<feature type="compositionally biased region" description="Low complexity" evidence="1">
    <location>
        <begin position="37"/>
        <end position="49"/>
    </location>
</feature>
<proteinExistence type="predicted"/>
<feature type="region of interest" description="Disordered" evidence="1">
    <location>
        <begin position="1"/>
        <end position="83"/>
    </location>
</feature>
<evidence type="ECO:0000313" key="2">
    <source>
        <dbReference type="EMBL" id="ORY51603.1"/>
    </source>
</evidence>
<dbReference type="Proteomes" id="UP000193642">
    <property type="component" value="Unassembled WGS sequence"/>
</dbReference>
<organism evidence="2 3">
    <name type="scientific">Rhizoclosmatium globosum</name>
    <dbReference type="NCBI Taxonomy" id="329046"/>
    <lineage>
        <taxon>Eukaryota</taxon>
        <taxon>Fungi</taxon>
        <taxon>Fungi incertae sedis</taxon>
        <taxon>Chytridiomycota</taxon>
        <taxon>Chytridiomycota incertae sedis</taxon>
        <taxon>Chytridiomycetes</taxon>
        <taxon>Chytridiales</taxon>
        <taxon>Chytriomycetaceae</taxon>
        <taxon>Rhizoclosmatium</taxon>
    </lineage>
</organism>
<feature type="compositionally biased region" description="Basic residues" evidence="1">
    <location>
        <begin position="132"/>
        <end position="142"/>
    </location>
</feature>
<feature type="compositionally biased region" description="Basic and acidic residues" evidence="1">
    <location>
        <begin position="1"/>
        <end position="13"/>
    </location>
</feature>
<feature type="compositionally biased region" description="Basic and acidic residues" evidence="1">
    <location>
        <begin position="54"/>
        <end position="66"/>
    </location>
</feature>
<comment type="caution">
    <text evidence="2">The sequence shown here is derived from an EMBL/GenBank/DDBJ whole genome shotgun (WGS) entry which is preliminary data.</text>
</comment>
<feature type="compositionally biased region" description="Pro residues" evidence="1">
    <location>
        <begin position="284"/>
        <end position="295"/>
    </location>
</feature>
<keyword evidence="3" id="KW-1185">Reference proteome</keyword>
<dbReference type="OrthoDB" id="10430227at2759"/>
<feature type="compositionally biased region" description="Basic residues" evidence="1">
    <location>
        <begin position="154"/>
        <end position="164"/>
    </location>
</feature>
<feature type="region of interest" description="Disordered" evidence="1">
    <location>
        <begin position="227"/>
        <end position="253"/>
    </location>
</feature>
<dbReference type="EMBL" id="MCGO01000005">
    <property type="protein sequence ID" value="ORY51603.1"/>
    <property type="molecule type" value="Genomic_DNA"/>
</dbReference>
<protein>
    <submittedName>
        <fullName evidence="2">Uncharacterized protein</fullName>
    </submittedName>
</protein>
<gene>
    <name evidence="2" type="ORF">BCR33DRAFT_762287</name>
</gene>
<name>A0A1Y2CX52_9FUNG</name>
<accession>A0A1Y2CX52</accession>
<reference evidence="2 3" key="1">
    <citation type="submission" date="2016-07" db="EMBL/GenBank/DDBJ databases">
        <title>Pervasive Adenine N6-methylation of Active Genes in Fungi.</title>
        <authorList>
            <consortium name="DOE Joint Genome Institute"/>
            <person name="Mondo S.J."/>
            <person name="Dannebaum R.O."/>
            <person name="Kuo R.C."/>
            <person name="Labutti K."/>
            <person name="Haridas S."/>
            <person name="Kuo A."/>
            <person name="Salamov A."/>
            <person name="Ahrendt S.R."/>
            <person name="Lipzen A."/>
            <person name="Sullivan W."/>
            <person name="Andreopoulos W.B."/>
            <person name="Clum A."/>
            <person name="Lindquist E."/>
            <person name="Daum C."/>
            <person name="Ramamoorthy G.K."/>
            <person name="Gryganskyi A."/>
            <person name="Culley D."/>
            <person name="Magnuson J.K."/>
            <person name="James T.Y."/>
            <person name="O'Malley M.A."/>
            <person name="Stajich J.E."/>
            <person name="Spatafora J.W."/>
            <person name="Visel A."/>
            <person name="Grigoriev I.V."/>
        </authorList>
    </citation>
    <scope>NUCLEOTIDE SEQUENCE [LARGE SCALE GENOMIC DNA]</scope>
    <source>
        <strain evidence="2 3">JEL800</strain>
    </source>
</reference>